<accession>A0ABV0VNP0</accession>
<dbReference type="EMBL" id="JAHRIQ010115202">
    <property type="protein sequence ID" value="MEQ2257842.1"/>
    <property type="molecule type" value="Genomic_DNA"/>
</dbReference>
<sequence>MSSLSLYHSHASAVSSITPMPSQHNTFVISMPPRLESSLSCFHKLFHLPRCLCGTICHSHAFSISFIILTALPQGSLSIFFHFLMRSNVTLLPSSFCLTHPFI</sequence>
<name>A0ABV0VNP0_9TELE</name>
<proteinExistence type="predicted"/>
<keyword evidence="2" id="KW-1185">Reference proteome</keyword>
<comment type="caution">
    <text evidence="1">The sequence shown here is derived from an EMBL/GenBank/DDBJ whole genome shotgun (WGS) entry which is preliminary data.</text>
</comment>
<gene>
    <name evidence="1" type="ORF">ILYODFUR_039051</name>
</gene>
<evidence type="ECO:0000313" key="1">
    <source>
        <dbReference type="EMBL" id="MEQ2257842.1"/>
    </source>
</evidence>
<reference evidence="1 2" key="1">
    <citation type="submission" date="2021-06" db="EMBL/GenBank/DDBJ databases">
        <authorList>
            <person name="Palmer J.M."/>
        </authorList>
    </citation>
    <scope>NUCLEOTIDE SEQUENCE [LARGE SCALE GENOMIC DNA]</scope>
    <source>
        <strain evidence="2">if_2019</strain>
        <tissue evidence="1">Muscle</tissue>
    </source>
</reference>
<dbReference type="Proteomes" id="UP001482620">
    <property type="component" value="Unassembled WGS sequence"/>
</dbReference>
<evidence type="ECO:0000313" key="2">
    <source>
        <dbReference type="Proteomes" id="UP001482620"/>
    </source>
</evidence>
<protein>
    <submittedName>
        <fullName evidence="1">Uncharacterized protein</fullName>
    </submittedName>
</protein>
<organism evidence="1 2">
    <name type="scientific">Ilyodon furcidens</name>
    <name type="common">goldbreast splitfin</name>
    <dbReference type="NCBI Taxonomy" id="33524"/>
    <lineage>
        <taxon>Eukaryota</taxon>
        <taxon>Metazoa</taxon>
        <taxon>Chordata</taxon>
        <taxon>Craniata</taxon>
        <taxon>Vertebrata</taxon>
        <taxon>Euteleostomi</taxon>
        <taxon>Actinopterygii</taxon>
        <taxon>Neopterygii</taxon>
        <taxon>Teleostei</taxon>
        <taxon>Neoteleostei</taxon>
        <taxon>Acanthomorphata</taxon>
        <taxon>Ovalentaria</taxon>
        <taxon>Atherinomorphae</taxon>
        <taxon>Cyprinodontiformes</taxon>
        <taxon>Goodeidae</taxon>
        <taxon>Ilyodon</taxon>
    </lineage>
</organism>